<proteinExistence type="predicted"/>
<comment type="caution">
    <text evidence="1">The sequence shown here is derived from an EMBL/GenBank/DDBJ whole genome shotgun (WGS) entry which is preliminary data.</text>
</comment>
<dbReference type="AlphaFoldDB" id="A0A7Y9XCB5"/>
<organism evidence="1 2">
    <name type="scientific">Nocardiopsis sinuspersici</name>
    <dbReference type="NCBI Taxonomy" id="501010"/>
    <lineage>
        <taxon>Bacteria</taxon>
        <taxon>Bacillati</taxon>
        <taxon>Actinomycetota</taxon>
        <taxon>Actinomycetes</taxon>
        <taxon>Streptosporangiales</taxon>
        <taxon>Nocardiopsidaceae</taxon>
        <taxon>Nocardiopsis</taxon>
    </lineage>
</organism>
<dbReference type="EMBL" id="JACCHL010000001">
    <property type="protein sequence ID" value="NYH53093.1"/>
    <property type="molecule type" value="Genomic_DNA"/>
</dbReference>
<name>A0A7Y9XCB5_9ACTN</name>
<reference evidence="1 2" key="1">
    <citation type="submission" date="2020-07" db="EMBL/GenBank/DDBJ databases">
        <title>Sequencing the genomes of 1000 actinobacteria strains.</title>
        <authorList>
            <person name="Klenk H.-P."/>
        </authorList>
    </citation>
    <scope>NUCLEOTIDE SEQUENCE [LARGE SCALE GENOMIC DNA]</scope>
    <source>
        <strain evidence="1 2">DSM 45278</strain>
    </source>
</reference>
<evidence type="ECO:0000313" key="1">
    <source>
        <dbReference type="EMBL" id="NYH53093.1"/>
    </source>
</evidence>
<evidence type="ECO:0000313" key="2">
    <source>
        <dbReference type="Proteomes" id="UP000584931"/>
    </source>
</evidence>
<gene>
    <name evidence="1" type="ORF">HNR06_002682</name>
</gene>
<dbReference type="Proteomes" id="UP000584931">
    <property type="component" value="Unassembled WGS sequence"/>
</dbReference>
<dbReference type="RefSeq" id="WP_179810250.1">
    <property type="nucleotide sequence ID" value="NZ_JACCHL010000001.1"/>
</dbReference>
<dbReference type="NCBIfam" id="NF033525">
    <property type="entry name" value="lasso_albusnod"/>
    <property type="match status" value="1"/>
</dbReference>
<sequence>MDNVKAEGQETHEELLVELGDAAELTLGQGQAQNENKCNPYN</sequence>
<protein>
    <submittedName>
        <fullName evidence="1">Uncharacterized protein</fullName>
    </submittedName>
</protein>
<accession>A0A7Y9XCB5</accession>